<sequence>MIDVRAARLATIARAVAHLRSTDRHVLLAQLAAADMRPHWKTNPDGLADYLADARADDEPARLFGLWKLAQRVLAAAGLPTS</sequence>
<dbReference type="EMBL" id="JAFCNB010000003">
    <property type="protein sequence ID" value="MBP2703500.1"/>
    <property type="molecule type" value="Genomic_DNA"/>
</dbReference>
<dbReference type="Proteomes" id="UP000674234">
    <property type="component" value="Unassembled WGS sequence"/>
</dbReference>
<proteinExistence type="predicted"/>
<evidence type="ECO:0000313" key="1">
    <source>
        <dbReference type="EMBL" id="MBP2703500.1"/>
    </source>
</evidence>
<dbReference type="RefSeq" id="WP_210154812.1">
    <property type="nucleotide sequence ID" value="NZ_JAFCNB010000003.1"/>
</dbReference>
<reference evidence="1" key="1">
    <citation type="submission" date="2021-02" db="EMBL/GenBank/DDBJ databases">
        <title>Draft genome sequence of Microbispora sp. RL4-1S isolated from rice leaves in Thailand.</title>
        <authorList>
            <person name="Muangham S."/>
            <person name="Duangmal K."/>
        </authorList>
    </citation>
    <scope>NUCLEOTIDE SEQUENCE</scope>
    <source>
        <strain evidence="1">RL4-1S</strain>
    </source>
</reference>
<protein>
    <submittedName>
        <fullName evidence="1">Uncharacterized protein</fullName>
    </submittedName>
</protein>
<dbReference type="AlphaFoldDB" id="A0A940WL57"/>
<organism evidence="1 2">
    <name type="scientific">Microbispora oryzae</name>
    <dbReference type="NCBI Taxonomy" id="2806554"/>
    <lineage>
        <taxon>Bacteria</taxon>
        <taxon>Bacillati</taxon>
        <taxon>Actinomycetota</taxon>
        <taxon>Actinomycetes</taxon>
        <taxon>Streptosporangiales</taxon>
        <taxon>Streptosporangiaceae</taxon>
        <taxon>Microbispora</taxon>
    </lineage>
</organism>
<accession>A0A940WL57</accession>
<keyword evidence="2" id="KW-1185">Reference proteome</keyword>
<evidence type="ECO:0000313" key="2">
    <source>
        <dbReference type="Proteomes" id="UP000674234"/>
    </source>
</evidence>
<name>A0A940WL57_9ACTN</name>
<gene>
    <name evidence="1" type="ORF">JOL79_06770</name>
</gene>
<comment type="caution">
    <text evidence="1">The sequence shown here is derived from an EMBL/GenBank/DDBJ whole genome shotgun (WGS) entry which is preliminary data.</text>
</comment>